<feature type="transmembrane region" description="Helical" evidence="2">
    <location>
        <begin position="347"/>
        <end position="373"/>
    </location>
</feature>
<feature type="region of interest" description="Disordered" evidence="1">
    <location>
        <begin position="19"/>
        <end position="38"/>
    </location>
</feature>
<keyword evidence="2" id="KW-0472">Membrane</keyword>
<protein>
    <recommendedName>
        <fullName evidence="5">ENV1 protein</fullName>
    </recommendedName>
</protein>
<accession>A0A3M0JE57</accession>
<dbReference type="Proteomes" id="UP000269221">
    <property type="component" value="Unassembled WGS sequence"/>
</dbReference>
<dbReference type="AlphaFoldDB" id="A0A3M0JE57"/>
<dbReference type="PANTHER" id="PTHR10424">
    <property type="entry name" value="VIRAL ENVELOPE PROTEIN"/>
    <property type="match status" value="1"/>
</dbReference>
<dbReference type="Pfam" id="PF00429">
    <property type="entry name" value="TLV_coat"/>
    <property type="match status" value="1"/>
</dbReference>
<keyword evidence="4" id="KW-1185">Reference proteome</keyword>
<organism evidence="3 4">
    <name type="scientific">Hirundo rustica rustica</name>
    <dbReference type="NCBI Taxonomy" id="333673"/>
    <lineage>
        <taxon>Eukaryota</taxon>
        <taxon>Metazoa</taxon>
        <taxon>Chordata</taxon>
        <taxon>Craniata</taxon>
        <taxon>Vertebrata</taxon>
        <taxon>Euteleostomi</taxon>
        <taxon>Archelosauria</taxon>
        <taxon>Archosauria</taxon>
        <taxon>Dinosauria</taxon>
        <taxon>Saurischia</taxon>
        <taxon>Theropoda</taxon>
        <taxon>Coelurosauria</taxon>
        <taxon>Aves</taxon>
        <taxon>Neognathae</taxon>
        <taxon>Neoaves</taxon>
        <taxon>Telluraves</taxon>
        <taxon>Australaves</taxon>
        <taxon>Passeriformes</taxon>
        <taxon>Sylvioidea</taxon>
        <taxon>Hirundinidae</taxon>
        <taxon>Hirundo</taxon>
    </lineage>
</organism>
<name>A0A3M0JE57_HIRRU</name>
<evidence type="ECO:0008006" key="5">
    <source>
        <dbReference type="Google" id="ProtNLM"/>
    </source>
</evidence>
<proteinExistence type="predicted"/>
<dbReference type="InterPro" id="IPR018154">
    <property type="entry name" value="TLV/ENV_coat_polyprotein"/>
</dbReference>
<gene>
    <name evidence="3" type="ORF">DUI87_30512</name>
</gene>
<keyword evidence="2" id="KW-0812">Transmembrane</keyword>
<evidence type="ECO:0000313" key="4">
    <source>
        <dbReference type="Proteomes" id="UP000269221"/>
    </source>
</evidence>
<dbReference type="PANTHER" id="PTHR10424:SF82">
    <property type="entry name" value="ENVELOPE GLYCOPROTEIN-RELATED"/>
    <property type="match status" value="1"/>
</dbReference>
<sequence length="422" mass="47532">MGGGGVGPNPVLVVKQSRTNTANSRGSRELTVPQADAPEEASKYGTLWKIMQASYGILNRTNPNLTRECWLCYNIRPPFYEAIGVTAKARRINGTNPKECLWKKTKESTQGVTLSQVTGQGRCVGTVPPNREHLCNITVKNPKQKQKADWLLPAPNTRWVCQSIGITPCLSLKIFNHTHDYCIQVTIIPKITYHPKDYVLEQHTTPEHHLMRREPFTALTIATLLTVGGVGAGTGITSLVNQQKEFRALRISVDEDLSKIEKAIDGLVKSVRSLSEVVLQNRRSLDLLFLQQGGLCVALKEECCSYADHTGVVINTMNELRKQIEQRKRENEAHQNWYENWFNHSPWLTTLLSTIAGPVILVALGLTFGPCIFNKLITIVKSRLEAAHLMLLRTKYDQIPQEENLETLELARQELQRYSEQK</sequence>
<dbReference type="CDD" id="cd09851">
    <property type="entry name" value="HTLV-1-like_HR1-HR2"/>
    <property type="match status" value="1"/>
</dbReference>
<comment type="caution">
    <text evidence="3">The sequence shown here is derived from an EMBL/GenBank/DDBJ whole genome shotgun (WGS) entry which is preliminary data.</text>
</comment>
<dbReference type="Gene3D" id="1.10.287.210">
    <property type="match status" value="1"/>
</dbReference>
<evidence type="ECO:0000256" key="1">
    <source>
        <dbReference type="SAM" id="MobiDB-lite"/>
    </source>
</evidence>
<dbReference type="STRING" id="333673.A0A3M0JE57"/>
<reference evidence="3 4" key="1">
    <citation type="submission" date="2018-07" db="EMBL/GenBank/DDBJ databases">
        <title>A high quality draft genome assembly of the barn swallow (H. rustica rustica).</title>
        <authorList>
            <person name="Formenti G."/>
            <person name="Chiara M."/>
            <person name="Poveda L."/>
            <person name="Francoijs K.-J."/>
            <person name="Bonisoli-Alquati A."/>
            <person name="Canova L."/>
            <person name="Gianfranceschi L."/>
            <person name="Horner D.S."/>
            <person name="Saino N."/>
        </authorList>
    </citation>
    <scope>NUCLEOTIDE SEQUENCE [LARGE SCALE GENOMIC DNA]</scope>
    <source>
        <strain evidence="3">Chelidonia</strain>
        <tissue evidence="3">Blood</tissue>
    </source>
</reference>
<feature type="transmembrane region" description="Helical" evidence="2">
    <location>
        <begin position="216"/>
        <end position="240"/>
    </location>
</feature>
<dbReference type="SUPFAM" id="SSF58069">
    <property type="entry name" value="Virus ectodomain"/>
    <property type="match status" value="1"/>
</dbReference>
<dbReference type="EMBL" id="QRBI01000214">
    <property type="protein sequence ID" value="RMB93006.1"/>
    <property type="molecule type" value="Genomic_DNA"/>
</dbReference>
<dbReference type="OrthoDB" id="9633697at2759"/>
<evidence type="ECO:0000313" key="3">
    <source>
        <dbReference type="EMBL" id="RMB93006.1"/>
    </source>
</evidence>
<keyword evidence="2" id="KW-1133">Transmembrane helix</keyword>
<evidence type="ECO:0000256" key="2">
    <source>
        <dbReference type="SAM" id="Phobius"/>
    </source>
</evidence>